<evidence type="ECO:0000313" key="1">
    <source>
        <dbReference type="EMBL" id="GBM95085.1"/>
    </source>
</evidence>
<dbReference type="Proteomes" id="UP000499080">
    <property type="component" value="Unassembled WGS sequence"/>
</dbReference>
<protein>
    <submittedName>
        <fullName evidence="1">Uncharacterized protein</fullName>
    </submittedName>
</protein>
<dbReference type="OrthoDB" id="1408352at2759"/>
<dbReference type="AlphaFoldDB" id="A0A4Y2JZJ7"/>
<dbReference type="EMBL" id="BGPR01004027">
    <property type="protein sequence ID" value="GBM95085.1"/>
    <property type="molecule type" value="Genomic_DNA"/>
</dbReference>
<organism evidence="1 2">
    <name type="scientific">Araneus ventricosus</name>
    <name type="common">Orbweaver spider</name>
    <name type="synonym">Epeira ventricosa</name>
    <dbReference type="NCBI Taxonomy" id="182803"/>
    <lineage>
        <taxon>Eukaryota</taxon>
        <taxon>Metazoa</taxon>
        <taxon>Ecdysozoa</taxon>
        <taxon>Arthropoda</taxon>
        <taxon>Chelicerata</taxon>
        <taxon>Arachnida</taxon>
        <taxon>Araneae</taxon>
        <taxon>Araneomorphae</taxon>
        <taxon>Entelegynae</taxon>
        <taxon>Araneoidea</taxon>
        <taxon>Araneidae</taxon>
        <taxon>Araneus</taxon>
    </lineage>
</organism>
<evidence type="ECO:0000313" key="2">
    <source>
        <dbReference type="Proteomes" id="UP000499080"/>
    </source>
</evidence>
<reference evidence="1 2" key="1">
    <citation type="journal article" date="2019" name="Sci. Rep.">
        <title>Orb-weaving spider Araneus ventricosus genome elucidates the spidroin gene catalogue.</title>
        <authorList>
            <person name="Kono N."/>
            <person name="Nakamura H."/>
            <person name="Ohtoshi R."/>
            <person name="Moran D.A.P."/>
            <person name="Shinohara A."/>
            <person name="Yoshida Y."/>
            <person name="Fujiwara M."/>
            <person name="Mori M."/>
            <person name="Tomita M."/>
            <person name="Arakawa K."/>
        </authorList>
    </citation>
    <scope>NUCLEOTIDE SEQUENCE [LARGE SCALE GENOMIC DNA]</scope>
</reference>
<sequence length="110" mass="12487">MRLMTAASVRMAEQSKALDLSSGSRKRAWVQAPLLTARETFVPLPEKFLSTKLFHMFPMVLLEELRLNYLADVRMAERSKAPHCTSLSSVLDTYRKLRLSARNISITGMT</sequence>
<name>A0A4Y2JZJ7_ARAVE</name>
<gene>
    <name evidence="1" type="ORF">AVEN_111040_1</name>
</gene>
<proteinExistence type="predicted"/>
<keyword evidence="2" id="KW-1185">Reference proteome</keyword>
<accession>A0A4Y2JZJ7</accession>
<comment type="caution">
    <text evidence="1">The sequence shown here is derived from an EMBL/GenBank/DDBJ whole genome shotgun (WGS) entry which is preliminary data.</text>
</comment>